<dbReference type="Proteomes" id="UP000579281">
    <property type="component" value="Unassembled WGS sequence"/>
</dbReference>
<name>A0A841KTM2_9FIRM</name>
<sequence>MEIRRLTLEDDKKILTMVEEFRSYSSKLDSVRQMLEKGMNYMIACIDNEKIIGFVLGYELQRYDGKNNMMYIHEVEILDEYRGKGIGKKIMNKLIDICQSKNMSKVFVITNKSNTRAVHLYESTGGKALDDDSIVYWYDRL</sequence>
<comment type="caution">
    <text evidence="2">The sequence shown here is derived from an EMBL/GenBank/DDBJ whole genome shotgun (WGS) entry which is preliminary data.</text>
</comment>
<dbReference type="GO" id="GO:0005840">
    <property type="term" value="C:ribosome"/>
    <property type="evidence" value="ECO:0007669"/>
    <property type="project" value="UniProtKB-KW"/>
</dbReference>
<dbReference type="PANTHER" id="PTHR43072">
    <property type="entry name" value="N-ACETYLTRANSFERASE"/>
    <property type="match status" value="1"/>
</dbReference>
<gene>
    <name evidence="2" type="ORF">HNQ80_003159</name>
</gene>
<organism evidence="2 3">
    <name type="scientific">Anaerosolibacter carboniphilus</name>
    <dbReference type="NCBI Taxonomy" id="1417629"/>
    <lineage>
        <taxon>Bacteria</taxon>
        <taxon>Bacillati</taxon>
        <taxon>Bacillota</taxon>
        <taxon>Clostridia</taxon>
        <taxon>Peptostreptococcales</taxon>
        <taxon>Thermotaleaceae</taxon>
        <taxon>Anaerosolibacter</taxon>
    </lineage>
</organism>
<proteinExistence type="predicted"/>
<dbReference type="InterPro" id="IPR016181">
    <property type="entry name" value="Acyl_CoA_acyltransferase"/>
</dbReference>
<evidence type="ECO:0000313" key="3">
    <source>
        <dbReference type="Proteomes" id="UP000579281"/>
    </source>
</evidence>
<dbReference type="Gene3D" id="3.40.630.30">
    <property type="match status" value="1"/>
</dbReference>
<protein>
    <submittedName>
        <fullName evidence="2">Ribosomal protein S18 acetylase RimI-like enzyme</fullName>
    </submittedName>
</protein>
<dbReference type="InterPro" id="IPR000182">
    <property type="entry name" value="GNAT_dom"/>
</dbReference>
<dbReference type="AlphaFoldDB" id="A0A841KTM2"/>
<dbReference type="PIRSF" id="PIRSF037663">
    <property type="entry name" value="Acetyltransf_GNAT_prd"/>
    <property type="match status" value="1"/>
</dbReference>
<dbReference type="CDD" id="cd04301">
    <property type="entry name" value="NAT_SF"/>
    <property type="match status" value="1"/>
</dbReference>
<dbReference type="RefSeq" id="WP_184311572.1">
    <property type="nucleotide sequence ID" value="NZ_JACHEN010000019.1"/>
</dbReference>
<dbReference type="EMBL" id="JACHEN010000019">
    <property type="protein sequence ID" value="MBB6217054.1"/>
    <property type="molecule type" value="Genomic_DNA"/>
</dbReference>
<dbReference type="InterPro" id="IPR017255">
    <property type="entry name" value="AcTrfase_GNAT_prd"/>
</dbReference>
<evidence type="ECO:0000259" key="1">
    <source>
        <dbReference type="PROSITE" id="PS51186"/>
    </source>
</evidence>
<dbReference type="Pfam" id="PF00583">
    <property type="entry name" value="Acetyltransf_1"/>
    <property type="match status" value="1"/>
</dbReference>
<keyword evidence="3" id="KW-1185">Reference proteome</keyword>
<accession>A0A841KTM2</accession>
<dbReference type="PROSITE" id="PS51186">
    <property type="entry name" value="GNAT"/>
    <property type="match status" value="1"/>
</dbReference>
<keyword evidence="2" id="KW-0687">Ribonucleoprotein</keyword>
<dbReference type="SUPFAM" id="SSF55729">
    <property type="entry name" value="Acyl-CoA N-acyltransferases (Nat)"/>
    <property type="match status" value="1"/>
</dbReference>
<evidence type="ECO:0000313" key="2">
    <source>
        <dbReference type="EMBL" id="MBB6217054.1"/>
    </source>
</evidence>
<reference evidence="2 3" key="1">
    <citation type="submission" date="2020-08" db="EMBL/GenBank/DDBJ databases">
        <title>Genomic Encyclopedia of Type Strains, Phase IV (KMG-IV): sequencing the most valuable type-strain genomes for metagenomic binning, comparative biology and taxonomic classification.</title>
        <authorList>
            <person name="Goeker M."/>
        </authorList>
    </citation>
    <scope>NUCLEOTIDE SEQUENCE [LARGE SCALE GENOMIC DNA]</scope>
    <source>
        <strain evidence="2 3">DSM 103526</strain>
    </source>
</reference>
<dbReference type="GO" id="GO:0016747">
    <property type="term" value="F:acyltransferase activity, transferring groups other than amino-acyl groups"/>
    <property type="evidence" value="ECO:0007669"/>
    <property type="project" value="InterPro"/>
</dbReference>
<keyword evidence="2" id="KW-0689">Ribosomal protein</keyword>
<feature type="domain" description="N-acetyltransferase" evidence="1">
    <location>
        <begin position="1"/>
        <end position="141"/>
    </location>
</feature>